<evidence type="ECO:0000313" key="8">
    <source>
        <dbReference type="Proteomes" id="UP001219525"/>
    </source>
</evidence>
<comment type="caution">
    <text evidence="7">The sequence shown here is derived from an EMBL/GenBank/DDBJ whole genome shotgun (WGS) entry which is preliminary data.</text>
</comment>
<protein>
    <recommendedName>
        <fullName evidence="9">MYND-type domain-containing protein</fullName>
    </recommendedName>
</protein>
<organism evidence="7 8">
    <name type="scientific">Mycena pura</name>
    <dbReference type="NCBI Taxonomy" id="153505"/>
    <lineage>
        <taxon>Eukaryota</taxon>
        <taxon>Fungi</taxon>
        <taxon>Dikarya</taxon>
        <taxon>Basidiomycota</taxon>
        <taxon>Agaricomycotina</taxon>
        <taxon>Agaricomycetes</taxon>
        <taxon>Agaricomycetidae</taxon>
        <taxon>Agaricales</taxon>
        <taxon>Marasmiineae</taxon>
        <taxon>Mycenaceae</taxon>
        <taxon>Mycena</taxon>
    </lineage>
</organism>
<dbReference type="SUPFAM" id="SSF82199">
    <property type="entry name" value="SET domain"/>
    <property type="match status" value="1"/>
</dbReference>
<feature type="region of interest" description="Disordered" evidence="4">
    <location>
        <begin position="472"/>
        <end position="497"/>
    </location>
</feature>
<evidence type="ECO:0000256" key="1">
    <source>
        <dbReference type="ARBA" id="ARBA00022723"/>
    </source>
</evidence>
<dbReference type="Gene3D" id="2.170.270.10">
    <property type="entry name" value="SET domain"/>
    <property type="match status" value="1"/>
</dbReference>
<dbReference type="Proteomes" id="UP001219525">
    <property type="component" value="Unassembled WGS sequence"/>
</dbReference>
<dbReference type="Gene3D" id="6.10.140.2220">
    <property type="match status" value="1"/>
</dbReference>
<feature type="domain" description="MYND-type" evidence="6">
    <location>
        <begin position="301"/>
        <end position="347"/>
    </location>
</feature>
<keyword evidence="8" id="KW-1185">Reference proteome</keyword>
<evidence type="ECO:0000256" key="4">
    <source>
        <dbReference type="SAM" id="MobiDB-lite"/>
    </source>
</evidence>
<keyword evidence="3" id="KW-0862">Zinc</keyword>
<dbReference type="InterPro" id="IPR001214">
    <property type="entry name" value="SET_dom"/>
</dbReference>
<gene>
    <name evidence="7" type="ORF">GGX14DRAFT_572522</name>
</gene>
<evidence type="ECO:0000256" key="3">
    <source>
        <dbReference type="ARBA" id="ARBA00022833"/>
    </source>
</evidence>
<dbReference type="InterPro" id="IPR002893">
    <property type="entry name" value="Znf_MYND"/>
</dbReference>
<proteinExistence type="predicted"/>
<reference evidence="7" key="1">
    <citation type="submission" date="2023-03" db="EMBL/GenBank/DDBJ databases">
        <title>Massive genome expansion in bonnet fungi (Mycena s.s.) driven by repeated elements and novel gene families across ecological guilds.</title>
        <authorList>
            <consortium name="Lawrence Berkeley National Laboratory"/>
            <person name="Harder C.B."/>
            <person name="Miyauchi S."/>
            <person name="Viragh M."/>
            <person name="Kuo A."/>
            <person name="Thoen E."/>
            <person name="Andreopoulos B."/>
            <person name="Lu D."/>
            <person name="Skrede I."/>
            <person name="Drula E."/>
            <person name="Henrissat B."/>
            <person name="Morin E."/>
            <person name="Kohler A."/>
            <person name="Barry K."/>
            <person name="LaButti K."/>
            <person name="Morin E."/>
            <person name="Salamov A."/>
            <person name="Lipzen A."/>
            <person name="Mereny Z."/>
            <person name="Hegedus B."/>
            <person name="Baldrian P."/>
            <person name="Stursova M."/>
            <person name="Weitz H."/>
            <person name="Taylor A."/>
            <person name="Grigoriev I.V."/>
            <person name="Nagy L.G."/>
            <person name="Martin F."/>
            <person name="Kauserud H."/>
        </authorList>
    </citation>
    <scope>NUCLEOTIDE SEQUENCE</scope>
    <source>
        <strain evidence="7">9144</strain>
    </source>
</reference>
<dbReference type="PANTHER" id="PTHR47332">
    <property type="entry name" value="SET DOMAIN-CONTAINING PROTEIN 5"/>
    <property type="match status" value="1"/>
</dbReference>
<dbReference type="InterPro" id="IPR046341">
    <property type="entry name" value="SET_dom_sf"/>
</dbReference>
<dbReference type="GO" id="GO:0008270">
    <property type="term" value="F:zinc ion binding"/>
    <property type="evidence" value="ECO:0007669"/>
    <property type="project" value="UniProtKB-KW"/>
</dbReference>
<keyword evidence="2" id="KW-0863">Zinc-finger</keyword>
<evidence type="ECO:0000313" key="7">
    <source>
        <dbReference type="EMBL" id="KAJ7199810.1"/>
    </source>
</evidence>
<feature type="domain" description="SET" evidence="5">
    <location>
        <begin position="73"/>
        <end position="115"/>
    </location>
</feature>
<name>A0AAD6V1J6_9AGAR</name>
<evidence type="ECO:0000256" key="2">
    <source>
        <dbReference type="ARBA" id="ARBA00022771"/>
    </source>
</evidence>
<evidence type="ECO:0008006" key="9">
    <source>
        <dbReference type="Google" id="ProtNLM"/>
    </source>
</evidence>
<dbReference type="EMBL" id="JARJCW010000066">
    <property type="protein sequence ID" value="KAJ7199810.1"/>
    <property type="molecule type" value="Genomic_DNA"/>
</dbReference>
<dbReference type="InterPro" id="IPR053185">
    <property type="entry name" value="SET_domain_protein"/>
</dbReference>
<dbReference type="SUPFAM" id="SSF144232">
    <property type="entry name" value="HIT/MYND zinc finger-like"/>
    <property type="match status" value="1"/>
</dbReference>
<evidence type="ECO:0000259" key="5">
    <source>
        <dbReference type="Pfam" id="PF00856"/>
    </source>
</evidence>
<accession>A0AAD6V1J6</accession>
<dbReference type="CDD" id="cd20071">
    <property type="entry name" value="SET_SMYD"/>
    <property type="match status" value="1"/>
</dbReference>
<feature type="compositionally biased region" description="Basic and acidic residues" evidence="4">
    <location>
        <begin position="480"/>
        <end position="491"/>
    </location>
</feature>
<dbReference type="PANTHER" id="PTHR47332:SF4">
    <property type="entry name" value="SET DOMAIN-CONTAINING PROTEIN 5"/>
    <property type="match status" value="1"/>
</dbReference>
<dbReference type="Pfam" id="PF01753">
    <property type="entry name" value="zf-MYND"/>
    <property type="match status" value="1"/>
</dbReference>
<dbReference type="AlphaFoldDB" id="A0AAD6V1J6"/>
<sequence>MSDKVPQAFPDVAETASLAIRWPLDLATLTRDDIALLMTFPCPDPSRPIESRLAQLLPCEEGVHGLFLTAGRVNHTCYSPLGHPNAIYGWLDSKKVQIIHALEDIAKDEEITVSYLGPALDIGDPAEHLREKYGFDCGCAGCRRPRSDRLASMQRTHAFVRFRDALPGGMIDPEVAIRSPVALLEHIEHNTLAICEEGYPWAPLASGTHDGAAFCAVYGDPRSVVLWQALRREVLRVIYGSDHAEYIESANLVLNPRRTKNWNMCGVLKKSMRGPCPQLLAVFNRIVWASQPAAKCANRDCSKFEATDGSNKFARCRPCGVNLGLDFWYCTKACQTADWKAEHKKICGSKTSPRVSSFVHVNSVHMRARQIILQAVQHHHFLTSVTWQFRLRCELPWRGCTGRASRTLNPAYSSRLFISSNALAALPTLRQSTKTQFIPFFRRLFTSPNLHLICTVVPDARRVEKLPMALGELSDGDAESEGRVEDGDLRDAGSGTS</sequence>
<evidence type="ECO:0000259" key="6">
    <source>
        <dbReference type="Pfam" id="PF01753"/>
    </source>
</evidence>
<dbReference type="Pfam" id="PF00856">
    <property type="entry name" value="SET"/>
    <property type="match status" value="1"/>
</dbReference>
<keyword evidence="1" id="KW-0479">Metal-binding</keyword>